<evidence type="ECO:0000256" key="4">
    <source>
        <dbReference type="ARBA" id="ARBA00022833"/>
    </source>
</evidence>
<accession>A0A1I3ZCR7</accession>
<dbReference type="InterPro" id="IPR024087">
    <property type="entry name" value="Creatininase-like_sf"/>
</dbReference>
<dbReference type="STRING" id="1123062.SAMN02745775_102387"/>
<organism evidence="6 7">
    <name type="scientific">Falsiroseomonas stagni DSM 19981</name>
    <dbReference type="NCBI Taxonomy" id="1123062"/>
    <lineage>
        <taxon>Bacteria</taxon>
        <taxon>Pseudomonadati</taxon>
        <taxon>Pseudomonadota</taxon>
        <taxon>Alphaproteobacteria</taxon>
        <taxon>Acetobacterales</taxon>
        <taxon>Roseomonadaceae</taxon>
        <taxon>Falsiroseomonas</taxon>
    </lineage>
</organism>
<keyword evidence="7" id="KW-1185">Reference proteome</keyword>
<reference evidence="6 7" key="1">
    <citation type="submission" date="2016-10" db="EMBL/GenBank/DDBJ databases">
        <authorList>
            <person name="de Groot N.N."/>
        </authorList>
    </citation>
    <scope>NUCLEOTIDE SEQUENCE [LARGE SCALE GENOMIC DNA]</scope>
    <source>
        <strain evidence="6 7">DSM 19981</strain>
    </source>
</reference>
<dbReference type="AlphaFoldDB" id="A0A1I3ZCR7"/>
<keyword evidence="2" id="KW-0479">Metal-binding</keyword>
<evidence type="ECO:0000313" key="7">
    <source>
        <dbReference type="Proteomes" id="UP000199473"/>
    </source>
</evidence>
<dbReference type="SUPFAM" id="SSF102215">
    <property type="entry name" value="Creatininase"/>
    <property type="match status" value="1"/>
</dbReference>
<keyword evidence="3 6" id="KW-0378">Hydrolase</keyword>
<dbReference type="GO" id="GO:0016811">
    <property type="term" value="F:hydrolase activity, acting on carbon-nitrogen (but not peptide) bonds, in linear amides"/>
    <property type="evidence" value="ECO:0007669"/>
    <property type="project" value="TreeGrafter"/>
</dbReference>
<gene>
    <name evidence="6" type="ORF">SAMN02745775_102387</name>
</gene>
<dbReference type="GO" id="GO:0046872">
    <property type="term" value="F:metal ion binding"/>
    <property type="evidence" value="ECO:0007669"/>
    <property type="project" value="UniProtKB-KW"/>
</dbReference>
<keyword evidence="4" id="KW-0862">Zinc</keyword>
<evidence type="ECO:0000313" key="6">
    <source>
        <dbReference type="EMBL" id="SFK41690.1"/>
    </source>
</evidence>
<dbReference type="PANTHER" id="PTHR35005">
    <property type="entry name" value="3-DEHYDRO-SCYLLO-INOSOSE HYDROLASE"/>
    <property type="match status" value="1"/>
</dbReference>
<dbReference type="GO" id="GO:0009231">
    <property type="term" value="P:riboflavin biosynthetic process"/>
    <property type="evidence" value="ECO:0007669"/>
    <property type="project" value="TreeGrafter"/>
</dbReference>
<evidence type="ECO:0000256" key="1">
    <source>
        <dbReference type="ARBA" id="ARBA00001947"/>
    </source>
</evidence>
<comment type="cofactor">
    <cofactor evidence="1">
        <name>Zn(2+)</name>
        <dbReference type="ChEBI" id="CHEBI:29105"/>
    </cofactor>
</comment>
<proteinExistence type="inferred from homology"/>
<dbReference type="Proteomes" id="UP000199473">
    <property type="component" value="Unassembled WGS sequence"/>
</dbReference>
<dbReference type="RefSeq" id="WP_245761985.1">
    <property type="nucleotide sequence ID" value="NZ_FOSQ01000002.1"/>
</dbReference>
<evidence type="ECO:0000256" key="5">
    <source>
        <dbReference type="ARBA" id="ARBA00024029"/>
    </source>
</evidence>
<dbReference type="EMBL" id="FOSQ01000002">
    <property type="protein sequence ID" value="SFK41690.1"/>
    <property type="molecule type" value="Genomic_DNA"/>
</dbReference>
<sequence>MTTVSPTKVRMGEITGGEARALYAQNPVILLPMGSHEDQGPHAPMGDYFLAEKMAELIALRATAEGTRTVVAPVLPFGKGDFFGPMPGGIALSAATFRAVLDEVFAELLRHKLTKLVVINGHGGNVTVVNEATRAVMHKTGLVIPALYLWRIAYAEMPKLLGAEKAKAVSSHGADPLTSLCMHLYPERIRGDLVPEPRSGKPEALGLPFSGWGALDFKGAEVTVPIEYDAVSPNGLGTGDPRLCSAESGKLIADRLTEIGAGFCHHYAQQ</sequence>
<evidence type="ECO:0000256" key="3">
    <source>
        <dbReference type="ARBA" id="ARBA00022801"/>
    </source>
</evidence>
<evidence type="ECO:0000256" key="2">
    <source>
        <dbReference type="ARBA" id="ARBA00022723"/>
    </source>
</evidence>
<dbReference type="Pfam" id="PF02633">
    <property type="entry name" value="Creatininase"/>
    <property type="match status" value="1"/>
</dbReference>
<dbReference type="PANTHER" id="PTHR35005:SF1">
    <property type="entry name" value="2-AMINO-5-FORMYLAMINO-6-RIBOSYLAMINOPYRIMIDIN-4(3H)-ONE 5'-MONOPHOSPHATE DEFORMYLASE"/>
    <property type="match status" value="1"/>
</dbReference>
<comment type="similarity">
    <text evidence="5">Belongs to the creatininase superfamily.</text>
</comment>
<name>A0A1I3ZCR7_9PROT</name>
<dbReference type="Gene3D" id="3.40.50.10310">
    <property type="entry name" value="Creatininase"/>
    <property type="match status" value="1"/>
</dbReference>
<dbReference type="InterPro" id="IPR003785">
    <property type="entry name" value="Creatininase/forma_Hydrolase"/>
</dbReference>
<protein>
    <submittedName>
        <fullName evidence="6">Creatinine amidohydrolase</fullName>
    </submittedName>
</protein>